<keyword evidence="1" id="KW-0460">Magnesium</keyword>
<feature type="domain" description="SAM" evidence="3">
    <location>
        <begin position="1348"/>
        <end position="1414"/>
    </location>
</feature>
<evidence type="ECO:0000313" key="4">
    <source>
        <dbReference type="EMBL" id="CAF1456273.1"/>
    </source>
</evidence>
<dbReference type="PANTHER" id="PTHR16222:SF12">
    <property type="entry name" value="ADP-RIBOSYLGLYCOHYDROLASE-RELATED"/>
    <property type="match status" value="1"/>
</dbReference>
<dbReference type="SUPFAM" id="SSF101478">
    <property type="entry name" value="ADP-ribosylglycohydrolase"/>
    <property type="match status" value="1"/>
</dbReference>
<feature type="compositionally biased region" description="Basic and acidic residues" evidence="2">
    <location>
        <begin position="1306"/>
        <end position="1315"/>
    </location>
</feature>
<evidence type="ECO:0000256" key="2">
    <source>
        <dbReference type="SAM" id="MobiDB-lite"/>
    </source>
</evidence>
<feature type="compositionally biased region" description="Basic and acidic residues" evidence="2">
    <location>
        <begin position="1208"/>
        <end position="1220"/>
    </location>
</feature>
<dbReference type="Pfam" id="PF00536">
    <property type="entry name" value="SAM_1"/>
    <property type="match status" value="1"/>
</dbReference>
<dbReference type="SMART" id="SM00454">
    <property type="entry name" value="SAM"/>
    <property type="match status" value="1"/>
</dbReference>
<reference evidence="4" key="1">
    <citation type="submission" date="2021-02" db="EMBL/GenBank/DDBJ databases">
        <authorList>
            <person name="Nowell W R."/>
        </authorList>
    </citation>
    <scope>NUCLEOTIDE SEQUENCE</scope>
</reference>
<dbReference type="Proteomes" id="UP000663852">
    <property type="component" value="Unassembled WGS sequence"/>
</dbReference>
<dbReference type="SUPFAM" id="SSF47769">
    <property type="entry name" value="SAM/Pointed domain"/>
    <property type="match status" value="1"/>
</dbReference>
<feature type="binding site" evidence="1">
    <location>
        <position position="972"/>
    </location>
    <ligand>
        <name>Mg(2+)</name>
        <dbReference type="ChEBI" id="CHEBI:18420"/>
        <label>1</label>
    </ligand>
</feature>
<dbReference type="InterPro" id="IPR005502">
    <property type="entry name" value="Ribosyl_crysJ1"/>
</dbReference>
<protein>
    <recommendedName>
        <fullName evidence="3">SAM domain-containing protein</fullName>
    </recommendedName>
</protein>
<sequence>MTTLEDLSVELFYEIFAYFPFHEVFNTFSNLNSRLAAIVNNMPLTSVYLGFGTMNITLTEFYHTHLAQSTISRSLISLCVSDEFAFDNGLWLSTHLSSFIHLRHLCLIDIKRSVFELMLNECFSNTSLAMFTVRFTSFRRALYTYIGVPEGAYYESIFKLFPRLRVCHLCFLMCIYKTLDKQIVLPINEVFIPIKTCHLNLQSIVIRQCSLLFLVHLLKHLPQLQDLSFHLSALWLPEKHPLNRCSNNRISTINKDLVPNLRRLKIKLEHGNSDIQLLDQLFERDVLLLLTSFTLLGWVAAPVIVRNLLSMLSSQCSYTLMVHWRVETIISLSDTSTILLDTFRQLRSRLPIEVKLSLRNYGYCIAVSTTTQTKRYFSTSEYLSENDVFAQSRRSATMPISIYSRPICFKELSIACEDIEMNDKCLFYLRSVNSWHEIVSLSIHDPLSSCQLRCDTSLCKIFMSNGLQKLYLYTDWRIGDLTRVFSLIVKQLSELQIIEFCCENGDDIQFPEALDILINGFPKLNFVICHGGLTGGDEQHSKMRSIWKNSVRSYRIDQYIPYEIADETVLFCWLHTSSPNITNMANSIDEKSIEDEIDYETSSVDTSMHSEHVNKSSHSFSESTSNNSNDQLMEPNLDACQFQTDKQWLNCQYHDNEKKSIKKPNELENEMQDPPKNYSDDIFDRIQGSIFGMAAGDALGAHVEFRPREYLVQNPVEDLRGGGTWGLEIGQFTDDTSMALCLANSLIARADFVPYDQLVRYKWWYRHGYMSSTGTCFDIGAATRQSLEEFENRQRQFAKENNIPLEHIDFLSHDDFLKNFNVLCSEDGVAGNGALMRLAPVPLFFYKDPAKAVLYSGISGQITHGDKKAYDACRYYGALIVAALHGETKEQLLDDEFYEKHQDWFQGDEFEKEILHISKGSYKKQGGYDDGIRGKGYIVNALEAALWTFWADENSFRQGACAAVNLGDDTDTTAAIYGQLAGAYYGYRKLPSEWTEKIYAKKFLEILSKWIAYEGERWTSKLTSISILSKFTSALRDVSTEKLQLSSSDLESEPKVTNPKVPVEEIQATDKTDESTFVDVEETKTHPQPQPQPEVLRSSSEPDKSTSKEPNPAQAQPPLEESILSTDEPAIVPEMTSTLEETQPLVEEPESPLNESQPLHIDSKPIIEEIQSQPEVFESVSETPKSSTKQEPKVSFETPLYTSSSLSKEWEAKPEAPKQAFEERKTIKYEYQSHSPEPIRSSTQFISTRNDFNRQSDYAEAERNHTQFPMTLPVHYTSTIKQESSRQSDNMRNVPVNYQPNIFQGNDRRYGERQNDYMTNGTNRSSHTYSNFSSSKRPLYQGPNLACWTEHDVYYWIDSMGPAYKTYAERFRAERVDGYGLFQYVGEKLLIEFGIYNEEHKNKILTGIATLKSRLGTKH</sequence>
<dbReference type="OrthoDB" id="10052099at2759"/>
<gene>
    <name evidence="4" type="ORF">EDS130_LOCUS39850</name>
</gene>
<dbReference type="InterPro" id="IPR050792">
    <property type="entry name" value="ADP-ribosylglycohydrolase"/>
</dbReference>
<dbReference type="GO" id="GO:0046872">
    <property type="term" value="F:metal ion binding"/>
    <property type="evidence" value="ECO:0007669"/>
    <property type="project" value="UniProtKB-KW"/>
</dbReference>
<evidence type="ECO:0000256" key="1">
    <source>
        <dbReference type="PIRSR" id="PIRSR605502-1"/>
    </source>
</evidence>
<feature type="compositionally biased region" description="Polar residues" evidence="2">
    <location>
        <begin position="1170"/>
        <end position="1187"/>
    </location>
</feature>
<feature type="compositionally biased region" description="Polar residues" evidence="2">
    <location>
        <begin position="1316"/>
        <end position="1335"/>
    </location>
</feature>
<feature type="binding site" evidence="1">
    <location>
        <position position="969"/>
    </location>
    <ligand>
        <name>Mg(2+)</name>
        <dbReference type="ChEBI" id="CHEBI:18420"/>
        <label>1</label>
    </ligand>
</feature>
<dbReference type="InterPro" id="IPR001660">
    <property type="entry name" value="SAM"/>
</dbReference>
<feature type="compositionally biased region" description="Polar residues" evidence="2">
    <location>
        <begin position="1284"/>
        <end position="1304"/>
    </location>
</feature>
<feature type="binding site" evidence="1">
    <location>
        <position position="735"/>
    </location>
    <ligand>
        <name>Mg(2+)</name>
        <dbReference type="ChEBI" id="CHEBI:18420"/>
        <label>1</label>
    </ligand>
</feature>
<accession>A0A815PZ21</accession>
<dbReference type="PANTHER" id="PTHR16222">
    <property type="entry name" value="ADP-RIBOSYLGLYCOHYDROLASE"/>
    <property type="match status" value="1"/>
</dbReference>
<organism evidence="4 5">
    <name type="scientific">Adineta ricciae</name>
    <name type="common">Rotifer</name>
    <dbReference type="NCBI Taxonomy" id="249248"/>
    <lineage>
        <taxon>Eukaryota</taxon>
        <taxon>Metazoa</taxon>
        <taxon>Spiralia</taxon>
        <taxon>Gnathifera</taxon>
        <taxon>Rotifera</taxon>
        <taxon>Eurotatoria</taxon>
        <taxon>Bdelloidea</taxon>
        <taxon>Adinetida</taxon>
        <taxon>Adinetidae</taxon>
        <taxon>Adineta</taxon>
    </lineage>
</organism>
<comment type="cofactor">
    <cofactor evidence="1">
        <name>Mg(2+)</name>
        <dbReference type="ChEBI" id="CHEBI:18420"/>
    </cofactor>
    <text evidence="1">Binds 2 magnesium ions per subunit.</text>
</comment>
<dbReference type="Pfam" id="PF03747">
    <property type="entry name" value="ADP_ribosyl_GH"/>
    <property type="match status" value="1"/>
</dbReference>
<dbReference type="Gene3D" id="1.10.4080.10">
    <property type="entry name" value="ADP-ribosylation/Crystallin J1"/>
    <property type="match status" value="1"/>
</dbReference>
<feature type="binding site" evidence="1">
    <location>
        <position position="971"/>
    </location>
    <ligand>
        <name>Mg(2+)</name>
        <dbReference type="ChEBI" id="CHEBI:18420"/>
        <label>1</label>
    </ligand>
</feature>
<dbReference type="PROSITE" id="PS50105">
    <property type="entry name" value="SAM_DOMAIN"/>
    <property type="match status" value="1"/>
</dbReference>
<dbReference type="Gene3D" id="1.10.150.50">
    <property type="entry name" value="Transcription Factor, Ets-1"/>
    <property type="match status" value="1"/>
</dbReference>
<dbReference type="InterPro" id="IPR036705">
    <property type="entry name" value="Ribosyl_crysJ1_sf"/>
</dbReference>
<feature type="binding site" evidence="1">
    <location>
        <position position="734"/>
    </location>
    <ligand>
        <name>Mg(2+)</name>
        <dbReference type="ChEBI" id="CHEBI:18420"/>
        <label>1</label>
    </ligand>
</feature>
<comment type="caution">
    <text evidence="4">The sequence shown here is derived from an EMBL/GenBank/DDBJ whole genome shotgun (WGS) entry which is preliminary data.</text>
</comment>
<dbReference type="EMBL" id="CAJNOJ010000460">
    <property type="protein sequence ID" value="CAF1456273.1"/>
    <property type="molecule type" value="Genomic_DNA"/>
</dbReference>
<feature type="compositionally biased region" description="Low complexity" evidence="2">
    <location>
        <begin position="616"/>
        <end position="629"/>
    </location>
</feature>
<evidence type="ECO:0000313" key="5">
    <source>
        <dbReference type="Proteomes" id="UP000663852"/>
    </source>
</evidence>
<feature type="region of interest" description="Disordered" evidence="2">
    <location>
        <begin position="600"/>
        <end position="633"/>
    </location>
</feature>
<feature type="region of interest" description="Disordered" evidence="2">
    <location>
        <begin position="1284"/>
        <end position="1335"/>
    </location>
</feature>
<feature type="binding site" evidence="1">
    <location>
        <position position="733"/>
    </location>
    <ligand>
        <name>Mg(2+)</name>
        <dbReference type="ChEBI" id="CHEBI:18420"/>
        <label>1</label>
    </ligand>
</feature>
<evidence type="ECO:0000259" key="3">
    <source>
        <dbReference type="PROSITE" id="PS50105"/>
    </source>
</evidence>
<keyword evidence="1" id="KW-0479">Metal-binding</keyword>
<proteinExistence type="predicted"/>
<dbReference type="InterPro" id="IPR013761">
    <property type="entry name" value="SAM/pointed_sf"/>
</dbReference>
<feature type="region of interest" description="Disordered" evidence="2">
    <location>
        <begin position="1045"/>
        <end position="1220"/>
    </location>
</feature>
<name>A0A815PZ21_ADIRI</name>